<dbReference type="AlphaFoldDB" id="A0A2S8IJ98"/>
<evidence type="ECO:0000256" key="3">
    <source>
        <dbReference type="ARBA" id="ARBA00022679"/>
    </source>
</evidence>
<sequence>MLSVLARVIDIAMVVAGALIAAALHDGSIWLNDLQRTTVLFDCLLVVVFFPAIGIYQSWRGKRLVGLMGRVAFAWLVVELAGILMSFSFHQSGDLSRLWLGYWALVTMTLLAGSKACVHVVLRQLRRGGYNLKAVAIVGGTPAARRLIAQMRARPEAGFNPVCVYDESEAPGDVALDDVRIERQFESLVWLVRSRAIRELWLTLPISEEPRIHQIVTVFRHDFVNIRFIPDVRTLSFFNQEVVEVLGVPAINLAASPITDVRILPKFVFDRLFALAALTALAPVMLLIAGLIKLTSRGPVFFRQKRKGIDGHEFEIYKFRSMKVHQEAAGTVTQATKNDTRVTPVGRFLRRTSLDELPQFINVLKGEMSVVGPRPHALAHDDIYKDLVKGYMFRYRIKPGITGWAQINGFRGETDQIEKMMGRVKLDLYYMQNWSFWLDIKIVALTLWKGFTGSNAY</sequence>
<dbReference type="GO" id="GO:0016020">
    <property type="term" value="C:membrane"/>
    <property type="evidence" value="ECO:0007669"/>
    <property type="project" value="UniProtKB-SubCell"/>
</dbReference>
<keyword evidence="5 7" id="KW-1133">Transmembrane helix</keyword>
<protein>
    <submittedName>
        <fullName evidence="9">Undecaprenyl-phosphate glucose phosphotransferase</fullName>
    </submittedName>
</protein>
<dbReference type="NCBIfam" id="TIGR03025">
    <property type="entry name" value="EPS_sugtrans"/>
    <property type="match status" value="1"/>
</dbReference>
<dbReference type="InterPro" id="IPR003362">
    <property type="entry name" value="Bact_transf"/>
</dbReference>
<feature type="transmembrane region" description="Helical" evidence="7">
    <location>
        <begin position="12"/>
        <end position="31"/>
    </location>
</feature>
<feature type="transmembrane region" description="Helical" evidence="7">
    <location>
        <begin position="37"/>
        <end position="59"/>
    </location>
</feature>
<name>A0A2S8IJ98_BURCE</name>
<dbReference type="GO" id="GO:0016780">
    <property type="term" value="F:phosphotransferase activity, for other substituted phosphate groups"/>
    <property type="evidence" value="ECO:0007669"/>
    <property type="project" value="TreeGrafter"/>
</dbReference>
<dbReference type="InterPro" id="IPR017473">
    <property type="entry name" value="Undecaprenyl-P_gluc_Ptfrase"/>
</dbReference>
<dbReference type="PANTHER" id="PTHR30576:SF0">
    <property type="entry name" value="UNDECAPRENYL-PHOSPHATE N-ACETYLGALACTOSAMINYL 1-PHOSPHATE TRANSFERASE-RELATED"/>
    <property type="match status" value="1"/>
</dbReference>
<reference evidence="9 10" key="1">
    <citation type="submission" date="2018-02" db="EMBL/GenBank/DDBJ databases">
        <title>Draft genome sequencing of Burkholderia cepacia Y14-15.</title>
        <authorList>
            <person name="Zheng B.-X."/>
        </authorList>
    </citation>
    <scope>NUCLEOTIDE SEQUENCE [LARGE SCALE GENOMIC DNA]</scope>
    <source>
        <strain evidence="9 10">Y14-15</strain>
    </source>
</reference>
<feature type="transmembrane region" description="Helical" evidence="7">
    <location>
        <begin position="272"/>
        <end position="292"/>
    </location>
</feature>
<dbReference type="Pfam" id="PF02397">
    <property type="entry name" value="Bac_transf"/>
    <property type="match status" value="1"/>
</dbReference>
<comment type="subcellular location">
    <subcellularLocation>
        <location evidence="1">Membrane</location>
        <topology evidence="1">Multi-pass membrane protein</topology>
    </subcellularLocation>
</comment>
<feature type="transmembrane region" description="Helical" evidence="7">
    <location>
        <begin position="71"/>
        <end position="89"/>
    </location>
</feature>
<accession>A0A2S8IJ98</accession>
<feature type="domain" description="Bacterial sugar transferase" evidence="8">
    <location>
        <begin position="266"/>
        <end position="451"/>
    </location>
</feature>
<evidence type="ECO:0000256" key="6">
    <source>
        <dbReference type="ARBA" id="ARBA00023136"/>
    </source>
</evidence>
<dbReference type="NCBIfam" id="TIGR03023">
    <property type="entry name" value="WcaJ_sugtrans"/>
    <property type="match status" value="1"/>
</dbReference>
<dbReference type="Proteomes" id="UP000238206">
    <property type="component" value="Unassembled WGS sequence"/>
</dbReference>
<dbReference type="InterPro" id="IPR017475">
    <property type="entry name" value="EPS_sugar_tfrase"/>
</dbReference>
<dbReference type="RefSeq" id="WP_034185208.1">
    <property type="nucleotide sequence ID" value="NZ_PUIQ01000035.1"/>
</dbReference>
<evidence type="ECO:0000259" key="8">
    <source>
        <dbReference type="Pfam" id="PF02397"/>
    </source>
</evidence>
<dbReference type="Gene3D" id="3.40.50.720">
    <property type="entry name" value="NAD(P)-binding Rossmann-like Domain"/>
    <property type="match status" value="1"/>
</dbReference>
<dbReference type="PANTHER" id="PTHR30576">
    <property type="entry name" value="COLANIC BIOSYNTHESIS UDP-GLUCOSE LIPID CARRIER TRANSFERASE"/>
    <property type="match status" value="1"/>
</dbReference>
<evidence type="ECO:0000256" key="2">
    <source>
        <dbReference type="ARBA" id="ARBA00006464"/>
    </source>
</evidence>
<organism evidence="9 10">
    <name type="scientific">Burkholderia cepacia</name>
    <name type="common">Pseudomonas cepacia</name>
    <dbReference type="NCBI Taxonomy" id="292"/>
    <lineage>
        <taxon>Bacteria</taxon>
        <taxon>Pseudomonadati</taxon>
        <taxon>Pseudomonadota</taxon>
        <taxon>Betaproteobacteria</taxon>
        <taxon>Burkholderiales</taxon>
        <taxon>Burkholderiaceae</taxon>
        <taxon>Burkholderia</taxon>
        <taxon>Burkholderia cepacia complex</taxon>
    </lineage>
</organism>
<proteinExistence type="inferred from homology"/>
<evidence type="ECO:0000313" key="9">
    <source>
        <dbReference type="EMBL" id="PQP14868.1"/>
    </source>
</evidence>
<comment type="similarity">
    <text evidence="2">Belongs to the bacterial sugar transferase family.</text>
</comment>
<keyword evidence="6 7" id="KW-0472">Membrane</keyword>
<feature type="transmembrane region" description="Helical" evidence="7">
    <location>
        <begin position="101"/>
        <end position="122"/>
    </location>
</feature>
<keyword evidence="4 7" id="KW-0812">Transmembrane</keyword>
<comment type="caution">
    <text evidence="9">The sequence shown here is derived from an EMBL/GenBank/DDBJ whole genome shotgun (WGS) entry which is preliminary data.</text>
</comment>
<evidence type="ECO:0000256" key="4">
    <source>
        <dbReference type="ARBA" id="ARBA00022692"/>
    </source>
</evidence>
<gene>
    <name evidence="9" type="ORF">C5615_25055</name>
</gene>
<dbReference type="Pfam" id="PF13727">
    <property type="entry name" value="CoA_binding_3"/>
    <property type="match status" value="1"/>
</dbReference>
<evidence type="ECO:0000313" key="10">
    <source>
        <dbReference type="Proteomes" id="UP000238206"/>
    </source>
</evidence>
<evidence type="ECO:0000256" key="1">
    <source>
        <dbReference type="ARBA" id="ARBA00004141"/>
    </source>
</evidence>
<keyword evidence="3 9" id="KW-0808">Transferase</keyword>
<dbReference type="EMBL" id="PUIQ01000035">
    <property type="protein sequence ID" value="PQP14868.1"/>
    <property type="molecule type" value="Genomic_DNA"/>
</dbReference>
<evidence type="ECO:0000256" key="5">
    <source>
        <dbReference type="ARBA" id="ARBA00022989"/>
    </source>
</evidence>
<evidence type="ECO:0000256" key="7">
    <source>
        <dbReference type="SAM" id="Phobius"/>
    </source>
</evidence>